<dbReference type="InterPro" id="IPR022013">
    <property type="entry name" value="CBP"/>
</dbReference>
<gene>
    <name evidence="3" type="ORF">DFH08DRAFT_803954</name>
</gene>
<dbReference type="Gene3D" id="1.10.1740.120">
    <property type="match status" value="1"/>
</dbReference>
<feature type="domain" description="Fungal calcium binding protein" evidence="2">
    <location>
        <begin position="18"/>
        <end position="65"/>
    </location>
</feature>
<dbReference type="AlphaFoldDB" id="A0AAD7AB06"/>
<sequence length="174" mass="17999">MFSATHTLHPWVSASSFKSDCLVALAAEGIACATAALEGGCNPIADISCVLDAITFVQQVTDHCLSFPPPPPPPPPPLVRPPGSPPPPVTTPMSSQCCSSVVTSDSDITSNVAALLGLNLTGINTCRAELLGHHRCGQQLIILSGSTTITCDALEEEWVVSLPSTASALPSERE</sequence>
<evidence type="ECO:0000256" key="1">
    <source>
        <dbReference type="SAM" id="MobiDB-lite"/>
    </source>
</evidence>
<evidence type="ECO:0000313" key="3">
    <source>
        <dbReference type="EMBL" id="KAJ7354041.1"/>
    </source>
</evidence>
<evidence type="ECO:0000313" key="4">
    <source>
        <dbReference type="Proteomes" id="UP001218218"/>
    </source>
</evidence>
<dbReference type="Proteomes" id="UP001218218">
    <property type="component" value="Unassembled WGS sequence"/>
</dbReference>
<reference evidence="3" key="1">
    <citation type="submission" date="2023-03" db="EMBL/GenBank/DDBJ databases">
        <title>Massive genome expansion in bonnet fungi (Mycena s.s.) driven by repeated elements and novel gene families across ecological guilds.</title>
        <authorList>
            <consortium name="Lawrence Berkeley National Laboratory"/>
            <person name="Harder C.B."/>
            <person name="Miyauchi S."/>
            <person name="Viragh M."/>
            <person name="Kuo A."/>
            <person name="Thoen E."/>
            <person name="Andreopoulos B."/>
            <person name="Lu D."/>
            <person name="Skrede I."/>
            <person name="Drula E."/>
            <person name="Henrissat B."/>
            <person name="Morin E."/>
            <person name="Kohler A."/>
            <person name="Barry K."/>
            <person name="LaButti K."/>
            <person name="Morin E."/>
            <person name="Salamov A."/>
            <person name="Lipzen A."/>
            <person name="Mereny Z."/>
            <person name="Hegedus B."/>
            <person name="Baldrian P."/>
            <person name="Stursova M."/>
            <person name="Weitz H."/>
            <person name="Taylor A."/>
            <person name="Grigoriev I.V."/>
            <person name="Nagy L.G."/>
            <person name="Martin F."/>
            <person name="Kauserud H."/>
        </authorList>
    </citation>
    <scope>NUCLEOTIDE SEQUENCE</scope>
    <source>
        <strain evidence="3">CBHHK002</strain>
    </source>
</reference>
<name>A0AAD7AB06_9AGAR</name>
<proteinExistence type="predicted"/>
<protein>
    <recommendedName>
        <fullName evidence="2">Fungal calcium binding protein domain-containing protein</fullName>
    </recommendedName>
</protein>
<evidence type="ECO:0000259" key="2">
    <source>
        <dbReference type="Pfam" id="PF12192"/>
    </source>
</evidence>
<organism evidence="3 4">
    <name type="scientific">Mycena albidolilacea</name>
    <dbReference type="NCBI Taxonomy" id="1033008"/>
    <lineage>
        <taxon>Eukaryota</taxon>
        <taxon>Fungi</taxon>
        <taxon>Dikarya</taxon>
        <taxon>Basidiomycota</taxon>
        <taxon>Agaricomycotina</taxon>
        <taxon>Agaricomycetes</taxon>
        <taxon>Agaricomycetidae</taxon>
        <taxon>Agaricales</taxon>
        <taxon>Marasmiineae</taxon>
        <taxon>Mycenaceae</taxon>
        <taxon>Mycena</taxon>
    </lineage>
</organism>
<dbReference type="EMBL" id="JARIHO010000010">
    <property type="protein sequence ID" value="KAJ7354041.1"/>
    <property type="molecule type" value="Genomic_DNA"/>
</dbReference>
<keyword evidence="4" id="KW-1185">Reference proteome</keyword>
<accession>A0AAD7AB06</accession>
<feature type="compositionally biased region" description="Pro residues" evidence="1">
    <location>
        <begin position="67"/>
        <end position="90"/>
    </location>
</feature>
<dbReference type="Pfam" id="PF12192">
    <property type="entry name" value="CBP"/>
    <property type="match status" value="1"/>
</dbReference>
<feature type="region of interest" description="Disordered" evidence="1">
    <location>
        <begin position="67"/>
        <end position="92"/>
    </location>
</feature>
<comment type="caution">
    <text evidence="3">The sequence shown here is derived from an EMBL/GenBank/DDBJ whole genome shotgun (WGS) entry which is preliminary data.</text>
</comment>